<accession>A0A1Q2MHU7</accession>
<feature type="transmembrane region" description="Helical" evidence="1">
    <location>
        <begin position="12"/>
        <end position="33"/>
    </location>
</feature>
<gene>
    <name evidence="2" type="ORF">SMSP2_02641</name>
</gene>
<dbReference type="STRING" id="1851148.SMSP2_02641"/>
<keyword evidence="1" id="KW-1133">Transmembrane helix</keyword>
<reference evidence="3" key="1">
    <citation type="submission" date="2017-02" db="EMBL/GenBank/DDBJ databases">
        <title>Comparative genomics and description of representatives of a novel lineage of planctomycetes thriving in anoxic sediments.</title>
        <authorList>
            <person name="Spring S."/>
            <person name="Bunk B."/>
            <person name="Sproer C."/>
        </authorList>
    </citation>
    <scope>NUCLEOTIDE SEQUENCE [LARGE SCALE GENOMIC DNA]</scope>
    <source>
        <strain evidence="3">SM-Chi-D1</strain>
    </source>
</reference>
<dbReference type="AlphaFoldDB" id="A0A1Q2MHU7"/>
<sequence length="169" mass="19241">MISGYEIKKINYWFAGILLLSLIAALIVNLLMVPSVARDAQKQASTYTQLNEKCAKIYELDPARIANAAKAAAGKEFHYSNSVSEVAARWKIPTDQYNINVRSIRQSKDTRTQNARVAIDEVSVSTFAKFLSQILYEWPNLECQTIKLISEREQKDTWKATIDFIYTLN</sequence>
<protein>
    <recommendedName>
        <fullName evidence="4">General secretion pathway, M protein</fullName>
    </recommendedName>
</protein>
<keyword evidence="3" id="KW-1185">Reference proteome</keyword>
<evidence type="ECO:0000256" key="1">
    <source>
        <dbReference type="SAM" id="Phobius"/>
    </source>
</evidence>
<organism evidence="2 3">
    <name type="scientific">Limihaloglobus sulfuriphilus</name>
    <dbReference type="NCBI Taxonomy" id="1851148"/>
    <lineage>
        <taxon>Bacteria</taxon>
        <taxon>Pseudomonadati</taxon>
        <taxon>Planctomycetota</taxon>
        <taxon>Phycisphaerae</taxon>
        <taxon>Sedimentisphaerales</taxon>
        <taxon>Sedimentisphaeraceae</taxon>
        <taxon>Limihaloglobus</taxon>
    </lineage>
</organism>
<dbReference type="EMBL" id="CP019646">
    <property type="protein sequence ID" value="AQQ72260.1"/>
    <property type="molecule type" value="Genomic_DNA"/>
</dbReference>
<dbReference type="Proteomes" id="UP000188181">
    <property type="component" value="Chromosome"/>
</dbReference>
<keyword evidence="1" id="KW-0472">Membrane</keyword>
<dbReference type="RefSeq" id="WP_146684471.1">
    <property type="nucleotide sequence ID" value="NZ_CP019646.1"/>
</dbReference>
<evidence type="ECO:0008006" key="4">
    <source>
        <dbReference type="Google" id="ProtNLM"/>
    </source>
</evidence>
<dbReference type="OrthoDB" id="287891at2"/>
<name>A0A1Q2MHU7_9BACT</name>
<keyword evidence="1" id="KW-0812">Transmembrane</keyword>
<evidence type="ECO:0000313" key="3">
    <source>
        <dbReference type="Proteomes" id="UP000188181"/>
    </source>
</evidence>
<evidence type="ECO:0000313" key="2">
    <source>
        <dbReference type="EMBL" id="AQQ72260.1"/>
    </source>
</evidence>
<proteinExistence type="predicted"/>
<dbReference type="KEGG" id="pbas:SMSP2_02641"/>